<dbReference type="GO" id="GO:0043709">
    <property type="term" value="P:cell adhesion involved in single-species biofilm formation"/>
    <property type="evidence" value="ECO:0007669"/>
    <property type="project" value="TreeGrafter"/>
</dbReference>
<gene>
    <name evidence="2" type="ORF">FLP03_15560</name>
</gene>
<dbReference type="Proteomes" id="UP000839641">
    <property type="component" value="Unassembled WGS sequence"/>
</dbReference>
<dbReference type="PANTHER" id="PTHR33420:SF5">
    <property type="entry name" value="FIMBRIAL SUBUNIT"/>
    <property type="match status" value="1"/>
</dbReference>
<dbReference type="PANTHER" id="PTHR33420">
    <property type="entry name" value="FIMBRIAL SUBUNIT ELFA-RELATED"/>
    <property type="match status" value="1"/>
</dbReference>
<sequence>MVLPWHHNFSLYTGLLSALIIMPGYSAEQDVDIIATVVSTTCQTEFSDNGIINLGTVGMNYFPDNVTAETDLAGGKTFTITVLDCKDNGTGVSPSRLKIDFKPKSGQLATGNLQVFANEDEQQPTGAKNVGIVIFSRQPGETPFNVLQTDGSSRSVFPVTPSSLVNSSWQFYARMQRVVNTTPPEAGEVKSSVLVDVHYE</sequence>
<reference evidence="2" key="1">
    <citation type="submission" date="2019-07" db="EMBL/GenBank/DDBJ databases">
        <authorList>
            <consortium name="GenomeTrakr network: Whole genome sequencing for foodborne pathogen traceback"/>
        </authorList>
    </citation>
    <scope>NUCLEOTIDE SEQUENCE [LARGE SCALE GENOMIC DNA]</scope>
    <source>
        <strain evidence="2">FDA00014297</strain>
    </source>
</reference>
<dbReference type="GO" id="GO:0009289">
    <property type="term" value="C:pilus"/>
    <property type="evidence" value="ECO:0007669"/>
    <property type="project" value="InterPro"/>
</dbReference>
<dbReference type="AlphaFoldDB" id="A0A5Y2QME0"/>
<comment type="caution">
    <text evidence="2">The sequence shown here is derived from an EMBL/GenBank/DDBJ whole genome shotgun (WGS) entry which is preliminary data.</text>
</comment>
<dbReference type="Gene3D" id="2.60.40.1090">
    <property type="entry name" value="Fimbrial-type adhesion domain"/>
    <property type="match status" value="1"/>
</dbReference>
<dbReference type="EMBL" id="AAILJL010000012">
    <property type="protein sequence ID" value="ECF4923583.1"/>
    <property type="molecule type" value="Genomic_DNA"/>
</dbReference>
<name>A0A5Y2QME0_SALER</name>
<accession>A0A5Y2QME0</accession>
<dbReference type="InterPro" id="IPR036937">
    <property type="entry name" value="Adhesion_dom_fimbrial_sf"/>
</dbReference>
<evidence type="ECO:0000259" key="1">
    <source>
        <dbReference type="Pfam" id="PF00419"/>
    </source>
</evidence>
<proteinExistence type="predicted"/>
<protein>
    <submittedName>
        <fullName evidence="2">Fimbrial protein</fullName>
    </submittedName>
</protein>
<dbReference type="Pfam" id="PF00419">
    <property type="entry name" value="Fimbrial"/>
    <property type="match status" value="1"/>
</dbReference>
<dbReference type="InterPro" id="IPR050263">
    <property type="entry name" value="Bact_Fimbrial_Adh_Pro"/>
</dbReference>
<feature type="domain" description="Fimbrial-type adhesion" evidence="1">
    <location>
        <begin position="35"/>
        <end position="199"/>
    </location>
</feature>
<dbReference type="InterPro" id="IPR000259">
    <property type="entry name" value="Adhesion_dom_fimbrial"/>
</dbReference>
<dbReference type="NCBIfam" id="NF011794">
    <property type="entry name" value="PRK15262.1"/>
    <property type="match status" value="1"/>
</dbReference>
<organism evidence="2">
    <name type="scientific">Salmonella enterica subsp. arizonae</name>
    <dbReference type="NCBI Taxonomy" id="59203"/>
    <lineage>
        <taxon>Bacteria</taxon>
        <taxon>Pseudomonadati</taxon>
        <taxon>Pseudomonadota</taxon>
        <taxon>Gammaproteobacteria</taxon>
        <taxon>Enterobacterales</taxon>
        <taxon>Enterobacteriaceae</taxon>
        <taxon>Salmonella</taxon>
    </lineage>
</organism>
<dbReference type="SUPFAM" id="SSF49401">
    <property type="entry name" value="Bacterial adhesins"/>
    <property type="match status" value="1"/>
</dbReference>
<evidence type="ECO:0000313" key="2">
    <source>
        <dbReference type="EMBL" id="ECF4923583.1"/>
    </source>
</evidence>
<dbReference type="InterPro" id="IPR008966">
    <property type="entry name" value="Adhesion_dom_sf"/>
</dbReference>